<accession>A0A5J9T2R5</accession>
<keyword evidence="1" id="KW-1133">Transmembrane helix</keyword>
<evidence type="ECO:0000313" key="4">
    <source>
        <dbReference type="Proteomes" id="UP000324897"/>
    </source>
</evidence>
<feature type="non-terminal residue" evidence="3">
    <location>
        <position position="750"/>
    </location>
</feature>
<gene>
    <name evidence="3" type="ORF">EJB05_48845</name>
</gene>
<evidence type="ECO:0000313" key="3">
    <source>
        <dbReference type="EMBL" id="TVU05673.1"/>
    </source>
</evidence>
<dbReference type="AlphaFoldDB" id="A0A5J9T2R5"/>
<dbReference type="Proteomes" id="UP000324897">
    <property type="component" value="Unassembled WGS sequence"/>
</dbReference>
<feature type="non-terminal residue" evidence="3">
    <location>
        <position position="1"/>
    </location>
</feature>
<dbReference type="InterPro" id="IPR005174">
    <property type="entry name" value="KIB1-4_b-propeller"/>
</dbReference>
<evidence type="ECO:0000256" key="1">
    <source>
        <dbReference type="SAM" id="Phobius"/>
    </source>
</evidence>
<keyword evidence="1" id="KW-0472">Membrane</keyword>
<feature type="transmembrane region" description="Helical" evidence="1">
    <location>
        <begin position="684"/>
        <end position="704"/>
    </location>
</feature>
<dbReference type="EMBL" id="RWGY01000051">
    <property type="protein sequence ID" value="TVU05673.1"/>
    <property type="molecule type" value="Genomic_DNA"/>
</dbReference>
<dbReference type="InterPro" id="IPR011043">
    <property type="entry name" value="Gal_Oxase/kelch_b-propeller"/>
</dbReference>
<evidence type="ECO:0000259" key="2">
    <source>
        <dbReference type="Pfam" id="PF03478"/>
    </source>
</evidence>
<proteinExistence type="predicted"/>
<keyword evidence="4" id="KW-1185">Reference proteome</keyword>
<name>A0A5J9T2R5_9POAL</name>
<feature type="domain" description="KIB1-4 beta-propeller" evidence="2">
    <location>
        <begin position="424"/>
        <end position="657"/>
    </location>
</feature>
<keyword evidence="1" id="KW-0812">Transmembrane</keyword>
<dbReference type="OrthoDB" id="679467at2759"/>
<sequence length="750" mass="84352">MESGYLSLPPPGFGTRPWLIQAHGRHKETVTFVDMLDRSAHEALIPDMQDKICLGCVYGGDWFLMLDEISGDCFLLHLTAYSCKIPLPPLEFLGRCAVLGSPANPWANPNCTVVITSVPEYSGQNFLLHCHSGDEDWTKLAVHDSGWIYGHITSCAGKLYAAAVNNLLAIDVVDGAIQTEGMHIAGKEASDLSLKNYFVESCGVLFEVRVEYLGRPDDGAIVEIIVHRLDLSVPDPIWMRVESIGDDRAFLLAGDYGSSCPAVEGLTQGNCIYLVWSSCDCERLYKFCLDDRTISFHKVLPSPTQAWCRAFWAIPESIQAAELKEPTFPGLPSNEANLLSDSELFLMEKHAVSSAPWHDLLPELLPLLVSKLSCPVDILLFRAVCKSWNIVPSMEEQDKVWPWLMHCSKQDGTCKMFDPLRGKEYTLSIDAFKSDDRTILRSSKDGWVFVSTGDEIDDIFIINPFTEDIMELPMFDRCYHFHGVSFSSTPCFVLVDAHVSGLRRIGQEDWQEIFLEFQVPFPVAYNNPVYYRGGFYCLGRKGNIGVFDPNDRTWTVLDKPEPIHGEPMNVFDEVHEGSEFCYLVVLAGELISVFQRSADEPPRVFKLDEAKMAWIQVEDIGGAALFLDYRSSFAVASPEAGHGNKIYFPRYSEDAKQAAFYDLETKTYSPAYYGLKSPTNCGQFATTETKICSVVIIVFLWIIWKCRNTKIFRHDDEANNLVAAKCRDDLALWPHRCGRPEGRALMLERS</sequence>
<protein>
    <recommendedName>
        <fullName evidence="2">KIB1-4 beta-propeller domain-containing protein</fullName>
    </recommendedName>
</protein>
<comment type="caution">
    <text evidence="3">The sequence shown here is derived from an EMBL/GenBank/DDBJ whole genome shotgun (WGS) entry which is preliminary data.</text>
</comment>
<organism evidence="3 4">
    <name type="scientific">Eragrostis curvula</name>
    <name type="common">weeping love grass</name>
    <dbReference type="NCBI Taxonomy" id="38414"/>
    <lineage>
        <taxon>Eukaryota</taxon>
        <taxon>Viridiplantae</taxon>
        <taxon>Streptophyta</taxon>
        <taxon>Embryophyta</taxon>
        <taxon>Tracheophyta</taxon>
        <taxon>Spermatophyta</taxon>
        <taxon>Magnoliopsida</taxon>
        <taxon>Liliopsida</taxon>
        <taxon>Poales</taxon>
        <taxon>Poaceae</taxon>
        <taxon>PACMAD clade</taxon>
        <taxon>Chloridoideae</taxon>
        <taxon>Eragrostideae</taxon>
        <taxon>Eragrostidinae</taxon>
        <taxon>Eragrostis</taxon>
    </lineage>
</organism>
<dbReference type="Pfam" id="PF03478">
    <property type="entry name" value="Beta-prop_KIB1-4"/>
    <property type="match status" value="2"/>
</dbReference>
<dbReference type="SUPFAM" id="SSF50965">
    <property type="entry name" value="Galactose oxidase, central domain"/>
    <property type="match status" value="1"/>
</dbReference>
<dbReference type="PANTHER" id="PTHR33127:SF97">
    <property type="entry name" value="OS08G0448300 PROTEIN"/>
    <property type="match status" value="1"/>
</dbReference>
<feature type="domain" description="KIB1-4 beta-propeller" evidence="2">
    <location>
        <begin position="37"/>
        <end position="280"/>
    </location>
</feature>
<dbReference type="Gramene" id="TVU05673">
    <property type="protein sequence ID" value="TVU05673"/>
    <property type="gene ID" value="EJB05_48845"/>
</dbReference>
<reference evidence="3 4" key="1">
    <citation type="journal article" date="2019" name="Sci. Rep.">
        <title>A high-quality genome of Eragrostis curvula grass provides insights into Poaceae evolution and supports new strategies to enhance forage quality.</title>
        <authorList>
            <person name="Carballo J."/>
            <person name="Santos B.A.C.M."/>
            <person name="Zappacosta D."/>
            <person name="Garbus I."/>
            <person name="Selva J.P."/>
            <person name="Gallo C.A."/>
            <person name="Diaz A."/>
            <person name="Albertini E."/>
            <person name="Caccamo M."/>
            <person name="Echenique V."/>
        </authorList>
    </citation>
    <scope>NUCLEOTIDE SEQUENCE [LARGE SCALE GENOMIC DNA]</scope>
    <source>
        <strain evidence="4">cv. Victoria</strain>
        <tissue evidence="3">Leaf</tissue>
    </source>
</reference>
<dbReference type="PANTHER" id="PTHR33127">
    <property type="entry name" value="TRANSMEMBRANE PROTEIN"/>
    <property type="match status" value="1"/>
</dbReference>